<evidence type="ECO:0000313" key="2">
    <source>
        <dbReference type="Proteomes" id="UP001419268"/>
    </source>
</evidence>
<proteinExistence type="predicted"/>
<name>A0AAP0PY83_9MAGN</name>
<gene>
    <name evidence="1" type="ORF">Scep_003620</name>
</gene>
<keyword evidence="2" id="KW-1185">Reference proteome</keyword>
<dbReference type="Proteomes" id="UP001419268">
    <property type="component" value="Unassembled WGS sequence"/>
</dbReference>
<comment type="caution">
    <text evidence="1">The sequence shown here is derived from an EMBL/GenBank/DDBJ whole genome shotgun (WGS) entry which is preliminary data.</text>
</comment>
<reference evidence="1 2" key="1">
    <citation type="submission" date="2024-01" db="EMBL/GenBank/DDBJ databases">
        <title>Genome assemblies of Stephania.</title>
        <authorList>
            <person name="Yang L."/>
        </authorList>
    </citation>
    <scope>NUCLEOTIDE SEQUENCE [LARGE SCALE GENOMIC DNA]</scope>
    <source>
        <strain evidence="1">JXDWG</strain>
        <tissue evidence="1">Leaf</tissue>
    </source>
</reference>
<evidence type="ECO:0000313" key="1">
    <source>
        <dbReference type="EMBL" id="KAK9157046.1"/>
    </source>
</evidence>
<dbReference type="EMBL" id="JBBNAG010000002">
    <property type="protein sequence ID" value="KAK9157046.1"/>
    <property type="molecule type" value="Genomic_DNA"/>
</dbReference>
<sequence length="113" mass="13023">MRSWGPTTPNLGLDLTPLRVRARSSTRPVSLSFSDLLRLRLASAASSLIRCFEPQFGMYEFYDLRYMEMMCISLWRISILKFVDGAQAQAQAQRKDSHSMVQFLGCFDLQFVF</sequence>
<accession>A0AAP0PY83</accession>
<dbReference type="AlphaFoldDB" id="A0AAP0PY83"/>
<organism evidence="1 2">
    <name type="scientific">Stephania cephalantha</name>
    <dbReference type="NCBI Taxonomy" id="152367"/>
    <lineage>
        <taxon>Eukaryota</taxon>
        <taxon>Viridiplantae</taxon>
        <taxon>Streptophyta</taxon>
        <taxon>Embryophyta</taxon>
        <taxon>Tracheophyta</taxon>
        <taxon>Spermatophyta</taxon>
        <taxon>Magnoliopsida</taxon>
        <taxon>Ranunculales</taxon>
        <taxon>Menispermaceae</taxon>
        <taxon>Menispermoideae</taxon>
        <taxon>Cissampelideae</taxon>
        <taxon>Stephania</taxon>
    </lineage>
</organism>
<protein>
    <submittedName>
        <fullName evidence="1">Uncharacterized protein</fullName>
    </submittedName>
</protein>